<proteinExistence type="predicted"/>
<feature type="region of interest" description="Disordered" evidence="3">
    <location>
        <begin position="849"/>
        <end position="880"/>
    </location>
</feature>
<keyword evidence="2" id="KW-0677">Repeat</keyword>
<evidence type="ECO:0000256" key="3">
    <source>
        <dbReference type="SAM" id="MobiDB-lite"/>
    </source>
</evidence>
<dbReference type="Gene3D" id="2.60.40.10">
    <property type="entry name" value="Immunoglobulins"/>
    <property type="match status" value="1"/>
</dbReference>
<dbReference type="SMART" id="SM00364">
    <property type="entry name" value="LRR_BAC"/>
    <property type="match status" value="3"/>
</dbReference>
<protein>
    <submittedName>
        <fullName evidence="6">Ig-like domain-containing protein</fullName>
    </submittedName>
</protein>
<keyword evidence="5" id="KW-1185">Reference proteome</keyword>
<feature type="compositionally biased region" description="Polar residues" evidence="3">
    <location>
        <begin position="759"/>
        <end position="792"/>
    </location>
</feature>
<feature type="region of interest" description="Disordered" evidence="3">
    <location>
        <begin position="759"/>
        <end position="803"/>
    </location>
</feature>
<dbReference type="InterPro" id="IPR003591">
    <property type="entry name" value="Leu-rich_rpt_typical-subtyp"/>
</dbReference>
<evidence type="ECO:0000256" key="1">
    <source>
        <dbReference type="ARBA" id="ARBA00022614"/>
    </source>
</evidence>
<organism evidence="5 6">
    <name type="scientific">Parastrongyloides trichosuri</name>
    <name type="common">Possum-specific nematode worm</name>
    <dbReference type="NCBI Taxonomy" id="131310"/>
    <lineage>
        <taxon>Eukaryota</taxon>
        <taxon>Metazoa</taxon>
        <taxon>Ecdysozoa</taxon>
        <taxon>Nematoda</taxon>
        <taxon>Chromadorea</taxon>
        <taxon>Rhabditida</taxon>
        <taxon>Tylenchina</taxon>
        <taxon>Panagrolaimomorpha</taxon>
        <taxon>Strongyloidoidea</taxon>
        <taxon>Strongyloididae</taxon>
        <taxon>Parastrongyloides</taxon>
    </lineage>
</organism>
<dbReference type="InterPro" id="IPR001611">
    <property type="entry name" value="Leu-rich_rpt"/>
</dbReference>
<dbReference type="SUPFAM" id="SSF52058">
    <property type="entry name" value="L domain-like"/>
    <property type="match status" value="1"/>
</dbReference>
<evidence type="ECO:0000256" key="4">
    <source>
        <dbReference type="SAM" id="SignalP"/>
    </source>
</evidence>
<feature type="compositionally biased region" description="Basic and acidic residues" evidence="3">
    <location>
        <begin position="856"/>
        <end position="880"/>
    </location>
</feature>
<dbReference type="PANTHER" id="PTHR24366">
    <property type="entry name" value="IG(IMMUNOGLOBULIN) AND LRR(LEUCINE RICH REPEAT) DOMAINS"/>
    <property type="match status" value="1"/>
</dbReference>
<accession>A0A0N4ZI77</accession>
<dbReference type="STRING" id="131310.A0A0N4ZI77"/>
<dbReference type="InterPro" id="IPR032675">
    <property type="entry name" value="LRR_dom_sf"/>
</dbReference>
<dbReference type="PROSITE" id="PS51450">
    <property type="entry name" value="LRR"/>
    <property type="match status" value="3"/>
</dbReference>
<dbReference type="Gene3D" id="3.80.10.10">
    <property type="entry name" value="Ribonuclease Inhibitor"/>
    <property type="match status" value="2"/>
</dbReference>
<feature type="chain" id="PRO_5005891919" evidence="4">
    <location>
        <begin position="33"/>
        <end position="880"/>
    </location>
</feature>
<keyword evidence="4" id="KW-0732">Signal</keyword>
<feature type="signal peptide" evidence="4">
    <location>
        <begin position="1"/>
        <end position="32"/>
    </location>
</feature>
<dbReference type="SMART" id="SM00369">
    <property type="entry name" value="LRR_TYP"/>
    <property type="match status" value="2"/>
</dbReference>
<dbReference type="Pfam" id="PF12799">
    <property type="entry name" value="LRR_4"/>
    <property type="match status" value="1"/>
</dbReference>
<dbReference type="InterPro" id="IPR013783">
    <property type="entry name" value="Ig-like_fold"/>
</dbReference>
<dbReference type="AlphaFoldDB" id="A0A0N4ZI77"/>
<reference evidence="6" key="1">
    <citation type="submission" date="2017-02" db="UniProtKB">
        <authorList>
            <consortium name="WormBaseParasite"/>
        </authorList>
    </citation>
    <scope>IDENTIFICATION</scope>
</reference>
<evidence type="ECO:0000313" key="6">
    <source>
        <dbReference type="WBParaSite" id="PTRK_0000763200.1"/>
    </source>
</evidence>
<dbReference type="Proteomes" id="UP000038045">
    <property type="component" value="Unplaced"/>
</dbReference>
<evidence type="ECO:0000313" key="5">
    <source>
        <dbReference type="Proteomes" id="UP000038045"/>
    </source>
</evidence>
<dbReference type="InterPro" id="IPR025875">
    <property type="entry name" value="Leu-rich_rpt_4"/>
</dbReference>
<name>A0A0N4ZI77_PARTI</name>
<keyword evidence="1" id="KW-0433">Leucine-rich repeat</keyword>
<dbReference type="WBParaSite" id="PTRK_0000763200.1">
    <property type="protein sequence ID" value="PTRK_0000763200.1"/>
    <property type="gene ID" value="PTRK_0000763200"/>
</dbReference>
<evidence type="ECO:0000256" key="2">
    <source>
        <dbReference type="ARBA" id="ARBA00022737"/>
    </source>
</evidence>
<sequence length="880" mass="102279">MLMFNIKDTRVFVLFCWSLLFFLSFQKSYLKAEDVGGKATVNEGDTSVWRLFKHKVINLFRDQEKYNGMLKVNPCYEFGCLCENSTDTIVCNNSNFDDLMESNFTSFIPQKIFLRQVSIYHFNFTRFIQKFPNIVILDLEHCRIRDFDIGMKQYSLKELYMNHNYLYDFDGVCTISKYFPNLKVLHMNFNHIKAVKDCSSDLIYSNIKNLSLTNNEITDIKGVPLQSLESLDISNNQISSLSKDIFNRNKLKTINISNNPLGKLPEINSLYVNTIEANNLKINDISIKKAPKLERLSLIETDIYFFNLTKQDLRSLKYLNLKNSYWLTTIDGEAPSTLKYLELSHSLVSKFPDTFFDKTKDIKLELKNSTFSCNKCFLTWSRNVVNFNLTDIGCKVVKNDSICDVVIDNSMLPRYKNITIIREKLGLKKEIPCNYAGSDVKRVEWKLYHPETYIGGFDMNNKDNPVTVYKPNHYQILPGGALLLKDIQQDMVERYTCTVFSENKNVSVTMSFRLDFSQWYSTDVFNSVFWGACFCSLMTCLASFAFNITWIILKNVALWWLNRAERLSRVKGMVDAIEKYRQKQVERIHEGYHRNVEAIRENYNAQREQLTMSYANQMKKFSDYRQQRIENIHEHIEGIRDQYNQQIQRIKEFGSKRAEQLCDSYEQQLIRVKTFTLQNRLKLVRQYKVKQKVINKLLERYNDNGEEMNETNKEEEIRRVLNLNELDLETNESLLERSPSYYSLPEFCTNDDISSIRSKSNFTSPNRHVLNNQSSIDQELSDGKTTTKTSIDISPDLPGPSGVAMAPLIGNDRKVKSISTSNVNVKSGIAQSSKGFGDIKEEENKSLLKKKLQQSKNEDKSLSTKEKNKSLDGVKKAIDK</sequence>